<dbReference type="OrthoDB" id="5959921at2"/>
<evidence type="ECO:0000256" key="1">
    <source>
        <dbReference type="SAM" id="MobiDB-lite"/>
    </source>
</evidence>
<dbReference type="RefSeq" id="WP_114845674.1">
    <property type="nucleotide sequence ID" value="NZ_JBHSPE010000005.1"/>
</dbReference>
<gene>
    <name evidence="2" type="ORF">DVJ77_11705</name>
</gene>
<accession>A0A369UMV6</accession>
<dbReference type="Proteomes" id="UP000253782">
    <property type="component" value="Unassembled WGS sequence"/>
</dbReference>
<dbReference type="PROSITE" id="PS51257">
    <property type="entry name" value="PROKAR_LIPOPROTEIN"/>
    <property type="match status" value="1"/>
</dbReference>
<dbReference type="EMBL" id="QQAH01000009">
    <property type="protein sequence ID" value="RDD81807.1"/>
    <property type="molecule type" value="Genomic_DNA"/>
</dbReference>
<comment type="caution">
    <text evidence="2">The sequence shown here is derived from an EMBL/GenBank/DDBJ whole genome shotgun (WGS) entry which is preliminary data.</text>
</comment>
<reference evidence="2 3" key="1">
    <citation type="submission" date="2018-07" db="EMBL/GenBank/DDBJ databases">
        <title>Dyella tabacisoli L4-6T, whole genome shotgun sequence.</title>
        <authorList>
            <person name="Zhou X.-K."/>
            <person name="Li W.-J."/>
            <person name="Duan Y.-Q."/>
        </authorList>
    </citation>
    <scope>NUCLEOTIDE SEQUENCE [LARGE SCALE GENOMIC DNA]</scope>
    <source>
        <strain evidence="2 3">L4-6</strain>
    </source>
</reference>
<protein>
    <recommendedName>
        <fullName evidence="4">Lipoprotein</fullName>
    </recommendedName>
</protein>
<feature type="region of interest" description="Disordered" evidence="1">
    <location>
        <begin position="86"/>
        <end position="124"/>
    </location>
</feature>
<organism evidence="2 3">
    <name type="scientific">Dyella tabacisoli</name>
    <dbReference type="NCBI Taxonomy" id="2282381"/>
    <lineage>
        <taxon>Bacteria</taxon>
        <taxon>Pseudomonadati</taxon>
        <taxon>Pseudomonadota</taxon>
        <taxon>Gammaproteobacteria</taxon>
        <taxon>Lysobacterales</taxon>
        <taxon>Rhodanobacteraceae</taxon>
        <taxon>Dyella</taxon>
    </lineage>
</organism>
<name>A0A369UMV6_9GAMM</name>
<evidence type="ECO:0000313" key="2">
    <source>
        <dbReference type="EMBL" id="RDD81807.1"/>
    </source>
</evidence>
<evidence type="ECO:0000313" key="3">
    <source>
        <dbReference type="Proteomes" id="UP000253782"/>
    </source>
</evidence>
<proteinExistence type="predicted"/>
<evidence type="ECO:0008006" key="4">
    <source>
        <dbReference type="Google" id="ProtNLM"/>
    </source>
</evidence>
<dbReference type="AlphaFoldDB" id="A0A369UMV6"/>
<sequence>MKRLIAGLALVVTTAMLSGCYYDPGYGYVRSTAYSGDVYYGNRSAVVYDSGYYPSYYGGYYGCCYAPGVSVGWYGGSRWRGHDWDRGRDWGHDRGHWRGGDGGRGRGGGREGRHGDWHDGRGSH</sequence>
<keyword evidence="3" id="KW-1185">Reference proteome</keyword>